<proteinExistence type="predicted"/>
<name>A0A7X1A3E0_9LIST</name>
<dbReference type="RefSeq" id="WP_185617804.1">
    <property type="nucleotide sequence ID" value="NZ_JAARMV010000001.1"/>
</dbReference>
<accession>A0A7X1A3E0</accession>
<evidence type="ECO:0000313" key="2">
    <source>
        <dbReference type="EMBL" id="MBC2370522.1"/>
    </source>
</evidence>
<keyword evidence="1" id="KW-0175">Coiled coil</keyword>
<gene>
    <name evidence="2" type="ORF">HBP98_00755</name>
</gene>
<protein>
    <submittedName>
        <fullName evidence="2">Uncharacterized protein</fullName>
    </submittedName>
</protein>
<organism evidence="2 3">
    <name type="scientific">Listeria booriae</name>
    <dbReference type="NCBI Taxonomy" id="1552123"/>
    <lineage>
        <taxon>Bacteria</taxon>
        <taxon>Bacillati</taxon>
        <taxon>Bacillota</taxon>
        <taxon>Bacilli</taxon>
        <taxon>Bacillales</taxon>
        <taxon>Listeriaceae</taxon>
        <taxon>Listeria</taxon>
    </lineage>
</organism>
<dbReference type="EMBL" id="JAARMV010000001">
    <property type="protein sequence ID" value="MBC2370522.1"/>
    <property type="molecule type" value="Genomic_DNA"/>
</dbReference>
<dbReference type="Proteomes" id="UP000546244">
    <property type="component" value="Unassembled WGS sequence"/>
</dbReference>
<evidence type="ECO:0000256" key="1">
    <source>
        <dbReference type="SAM" id="Coils"/>
    </source>
</evidence>
<reference evidence="2 3" key="1">
    <citation type="submission" date="2020-03" db="EMBL/GenBank/DDBJ databases">
        <title>Soil Listeria distribution.</title>
        <authorList>
            <person name="Liao J."/>
            <person name="Wiedmann M."/>
        </authorList>
    </citation>
    <scope>NUCLEOTIDE SEQUENCE [LARGE SCALE GENOMIC DNA]</scope>
    <source>
        <strain evidence="2 3">FSL L7-1850</strain>
    </source>
</reference>
<sequence>MRILGLSITEFAALCTLIGLVLRYGVIKPNRAQNKALREAQEAQNVALKESQKANSIALDLTLRATMEPLKVSVDNLAREMKESRQDRTAIKEKVADHETRITVLEKGGESK</sequence>
<comment type="caution">
    <text evidence="2">The sequence shown here is derived from an EMBL/GenBank/DDBJ whole genome shotgun (WGS) entry which is preliminary data.</text>
</comment>
<evidence type="ECO:0000313" key="3">
    <source>
        <dbReference type="Proteomes" id="UP000546244"/>
    </source>
</evidence>
<feature type="coiled-coil region" evidence="1">
    <location>
        <begin position="74"/>
        <end position="101"/>
    </location>
</feature>
<dbReference type="AlphaFoldDB" id="A0A7X1A3E0"/>